<protein>
    <submittedName>
        <fullName evidence="1">Uncharacterized protein</fullName>
    </submittedName>
</protein>
<reference evidence="1" key="1">
    <citation type="journal article" date="2023" name="Science">
        <title>Genome structures resolve the early diversification of teleost fishes.</title>
        <authorList>
            <person name="Parey E."/>
            <person name="Louis A."/>
            <person name="Montfort J."/>
            <person name="Bouchez O."/>
            <person name="Roques C."/>
            <person name="Iampietro C."/>
            <person name="Lluch J."/>
            <person name="Castinel A."/>
            <person name="Donnadieu C."/>
            <person name="Desvignes T."/>
            <person name="Floi Bucao C."/>
            <person name="Jouanno E."/>
            <person name="Wen M."/>
            <person name="Mejri S."/>
            <person name="Dirks R."/>
            <person name="Jansen H."/>
            <person name="Henkel C."/>
            <person name="Chen W.J."/>
            <person name="Zahm M."/>
            <person name="Cabau C."/>
            <person name="Klopp C."/>
            <person name="Thompson A.W."/>
            <person name="Robinson-Rechavi M."/>
            <person name="Braasch I."/>
            <person name="Lecointre G."/>
            <person name="Bobe J."/>
            <person name="Postlethwait J.H."/>
            <person name="Berthelot C."/>
            <person name="Roest Crollius H."/>
            <person name="Guiguen Y."/>
        </authorList>
    </citation>
    <scope>NUCLEOTIDE SEQUENCE</scope>
    <source>
        <strain evidence="1">NC1722</strain>
    </source>
</reference>
<dbReference type="AlphaFoldDB" id="A0AAD7TBT2"/>
<proteinExistence type="predicted"/>
<evidence type="ECO:0000313" key="2">
    <source>
        <dbReference type="Proteomes" id="UP001221898"/>
    </source>
</evidence>
<gene>
    <name evidence="1" type="ORF">AAFF_G00137760</name>
</gene>
<evidence type="ECO:0000313" key="1">
    <source>
        <dbReference type="EMBL" id="KAJ8418067.1"/>
    </source>
</evidence>
<name>A0AAD7TBT2_9TELE</name>
<dbReference type="EMBL" id="JAINUG010000002">
    <property type="protein sequence ID" value="KAJ8418067.1"/>
    <property type="molecule type" value="Genomic_DNA"/>
</dbReference>
<accession>A0AAD7TBT2</accession>
<dbReference type="Proteomes" id="UP001221898">
    <property type="component" value="Unassembled WGS sequence"/>
</dbReference>
<comment type="caution">
    <text evidence="1">The sequence shown here is derived from an EMBL/GenBank/DDBJ whole genome shotgun (WGS) entry which is preliminary data.</text>
</comment>
<keyword evidence="2" id="KW-1185">Reference proteome</keyword>
<sequence length="95" mass="10598">RHIRIPPLFSGRSSGYARQQQPGNRAPYLPRLTLALLLHACIFPFDRGRARCCMLRYLAALDSDAVPHAAVHIFLWTGDCTTTGLTEILSAELHL</sequence>
<feature type="non-terminal residue" evidence="1">
    <location>
        <position position="1"/>
    </location>
</feature>
<organism evidence="1 2">
    <name type="scientific">Aldrovandia affinis</name>
    <dbReference type="NCBI Taxonomy" id="143900"/>
    <lineage>
        <taxon>Eukaryota</taxon>
        <taxon>Metazoa</taxon>
        <taxon>Chordata</taxon>
        <taxon>Craniata</taxon>
        <taxon>Vertebrata</taxon>
        <taxon>Euteleostomi</taxon>
        <taxon>Actinopterygii</taxon>
        <taxon>Neopterygii</taxon>
        <taxon>Teleostei</taxon>
        <taxon>Notacanthiformes</taxon>
        <taxon>Halosauridae</taxon>
        <taxon>Aldrovandia</taxon>
    </lineage>
</organism>